<dbReference type="GO" id="GO:0003924">
    <property type="term" value="F:GTPase activity"/>
    <property type="evidence" value="ECO:0007669"/>
    <property type="project" value="InterPro"/>
</dbReference>
<evidence type="ECO:0000259" key="6">
    <source>
        <dbReference type="SMART" id="SM00865"/>
    </source>
</evidence>
<dbReference type="NCBIfam" id="TIGR00065">
    <property type="entry name" value="ftsZ"/>
    <property type="match status" value="1"/>
</dbReference>
<dbReference type="AlphaFoldDB" id="D7FW93"/>
<keyword evidence="8" id="KW-1185">Reference proteome</keyword>
<dbReference type="Pfam" id="PF12327">
    <property type="entry name" value="FtsZ_C"/>
    <property type="match status" value="1"/>
</dbReference>
<dbReference type="OMA" id="GNPSIGQ"/>
<dbReference type="HAMAP" id="MF_00909">
    <property type="entry name" value="FtsZ"/>
    <property type="match status" value="1"/>
</dbReference>
<feature type="domain" description="Tubulin/FtsZ GTPase" evidence="5">
    <location>
        <begin position="102"/>
        <end position="297"/>
    </location>
</feature>
<keyword evidence="2" id="KW-0547">Nucleotide-binding</keyword>
<dbReference type="Gene3D" id="3.30.1330.20">
    <property type="entry name" value="Tubulin/FtsZ, C-terminal domain"/>
    <property type="match status" value="1"/>
</dbReference>
<dbReference type="InterPro" id="IPR045061">
    <property type="entry name" value="FtsZ/CetZ"/>
</dbReference>
<evidence type="ECO:0000259" key="5">
    <source>
        <dbReference type="SMART" id="SM00864"/>
    </source>
</evidence>
<dbReference type="PROSITE" id="PS01134">
    <property type="entry name" value="FTSZ_1"/>
    <property type="match status" value="1"/>
</dbReference>
<dbReference type="InterPro" id="IPR024757">
    <property type="entry name" value="FtsZ_C"/>
</dbReference>
<reference evidence="7 8" key="1">
    <citation type="journal article" date="2010" name="Nature">
        <title>The Ectocarpus genome and the independent evolution of multicellularity in brown algae.</title>
        <authorList>
            <person name="Cock J.M."/>
            <person name="Sterck L."/>
            <person name="Rouze P."/>
            <person name="Scornet D."/>
            <person name="Allen A.E."/>
            <person name="Amoutzias G."/>
            <person name="Anthouard V."/>
            <person name="Artiguenave F."/>
            <person name="Aury J.M."/>
            <person name="Badger J.H."/>
            <person name="Beszteri B."/>
            <person name="Billiau K."/>
            <person name="Bonnet E."/>
            <person name="Bothwell J.H."/>
            <person name="Bowler C."/>
            <person name="Boyen C."/>
            <person name="Brownlee C."/>
            <person name="Carrano C.J."/>
            <person name="Charrier B."/>
            <person name="Cho G.Y."/>
            <person name="Coelho S.M."/>
            <person name="Collen J."/>
            <person name="Corre E."/>
            <person name="Da Silva C."/>
            <person name="Delage L."/>
            <person name="Delaroque N."/>
            <person name="Dittami S.M."/>
            <person name="Doulbeau S."/>
            <person name="Elias M."/>
            <person name="Farnham G."/>
            <person name="Gachon C.M."/>
            <person name="Gschloessl B."/>
            <person name="Heesch S."/>
            <person name="Jabbari K."/>
            <person name="Jubin C."/>
            <person name="Kawai H."/>
            <person name="Kimura K."/>
            <person name="Kloareg B."/>
            <person name="Kupper F.C."/>
            <person name="Lang D."/>
            <person name="Le Bail A."/>
            <person name="Leblanc C."/>
            <person name="Lerouge P."/>
            <person name="Lohr M."/>
            <person name="Lopez P.J."/>
            <person name="Martens C."/>
            <person name="Maumus F."/>
            <person name="Michel G."/>
            <person name="Miranda-Saavedra D."/>
            <person name="Morales J."/>
            <person name="Moreau H."/>
            <person name="Motomura T."/>
            <person name="Nagasato C."/>
            <person name="Napoli C.A."/>
            <person name="Nelson D.R."/>
            <person name="Nyvall-Collen P."/>
            <person name="Peters A.F."/>
            <person name="Pommier C."/>
            <person name="Potin P."/>
            <person name="Poulain J."/>
            <person name="Quesneville H."/>
            <person name="Read B."/>
            <person name="Rensing S.A."/>
            <person name="Ritter A."/>
            <person name="Rousvoal S."/>
            <person name="Samanta M."/>
            <person name="Samson G."/>
            <person name="Schroeder D.C."/>
            <person name="Segurens B."/>
            <person name="Strittmatter M."/>
            <person name="Tonon T."/>
            <person name="Tregear J.W."/>
            <person name="Valentin K."/>
            <person name="von Dassow P."/>
            <person name="Yamagishi T."/>
            <person name="Van de Peer Y."/>
            <person name="Wincker P."/>
        </authorList>
    </citation>
    <scope>NUCLEOTIDE SEQUENCE [LARGE SCALE GENOMIC DNA]</scope>
    <source>
        <strain evidence="8">Ec32 / CCAP1310/4</strain>
    </source>
</reference>
<dbReference type="PRINTS" id="PR00423">
    <property type="entry name" value="CELLDVISFTSZ"/>
</dbReference>
<dbReference type="InParanoid" id="D7FW93"/>
<dbReference type="InterPro" id="IPR003008">
    <property type="entry name" value="Tubulin_FtsZ_GTPase"/>
</dbReference>
<evidence type="ECO:0000313" key="8">
    <source>
        <dbReference type="Proteomes" id="UP000002630"/>
    </source>
</evidence>
<dbReference type="InterPro" id="IPR018316">
    <property type="entry name" value="Tubulin/FtsZ_2-layer-sand-dom"/>
</dbReference>
<dbReference type="PROSITE" id="PS01135">
    <property type="entry name" value="FTSZ_2"/>
    <property type="match status" value="1"/>
</dbReference>
<evidence type="ECO:0000256" key="4">
    <source>
        <dbReference type="SAM" id="SignalP"/>
    </source>
</evidence>
<dbReference type="InterPro" id="IPR020805">
    <property type="entry name" value="Cell_div_FtsZ_CS"/>
</dbReference>
<accession>D7FW93</accession>
<evidence type="ECO:0000256" key="3">
    <source>
        <dbReference type="ARBA" id="ARBA00023134"/>
    </source>
</evidence>
<evidence type="ECO:0000256" key="1">
    <source>
        <dbReference type="ARBA" id="ARBA00009690"/>
    </source>
</evidence>
<comment type="similarity">
    <text evidence="1">Belongs to the FtsZ family.</text>
</comment>
<dbReference type="GO" id="GO:0032153">
    <property type="term" value="C:cell division site"/>
    <property type="evidence" value="ECO:0007669"/>
    <property type="project" value="TreeGrafter"/>
</dbReference>
<keyword evidence="4" id="KW-0732">Signal</keyword>
<dbReference type="OrthoDB" id="70257at2759"/>
<evidence type="ECO:0000313" key="7">
    <source>
        <dbReference type="EMBL" id="CBJ25613.1"/>
    </source>
</evidence>
<feature type="signal peptide" evidence="4">
    <location>
        <begin position="1"/>
        <end position="20"/>
    </location>
</feature>
<dbReference type="SUPFAM" id="SSF55307">
    <property type="entry name" value="Tubulin C-terminal domain-like"/>
    <property type="match status" value="1"/>
</dbReference>
<dbReference type="InterPro" id="IPR008280">
    <property type="entry name" value="Tub_FtsZ_C"/>
</dbReference>
<dbReference type="Proteomes" id="UP000002630">
    <property type="component" value="Linkage Group LG02"/>
</dbReference>
<feature type="domain" description="Tubulin/FtsZ 2-layer sandwich" evidence="6">
    <location>
        <begin position="299"/>
        <end position="416"/>
    </location>
</feature>
<dbReference type="InterPro" id="IPR037103">
    <property type="entry name" value="Tubulin/FtsZ-like_C"/>
</dbReference>
<dbReference type="CDD" id="cd02201">
    <property type="entry name" value="FtsZ_type1"/>
    <property type="match status" value="1"/>
</dbReference>
<dbReference type="STRING" id="2880.D7FW93"/>
<organism evidence="7 8">
    <name type="scientific">Ectocarpus siliculosus</name>
    <name type="common">Brown alga</name>
    <name type="synonym">Conferva siliculosa</name>
    <dbReference type="NCBI Taxonomy" id="2880"/>
    <lineage>
        <taxon>Eukaryota</taxon>
        <taxon>Sar</taxon>
        <taxon>Stramenopiles</taxon>
        <taxon>Ochrophyta</taxon>
        <taxon>PX clade</taxon>
        <taxon>Phaeophyceae</taxon>
        <taxon>Ectocarpales</taxon>
        <taxon>Ectocarpaceae</taxon>
        <taxon>Ectocarpus</taxon>
    </lineage>
</organism>
<dbReference type="InterPro" id="IPR000158">
    <property type="entry name" value="Cell_div_FtsZ"/>
</dbReference>
<dbReference type="SMART" id="SM00865">
    <property type="entry name" value="Tubulin_C"/>
    <property type="match status" value="1"/>
</dbReference>
<name>D7FW93_ECTSI</name>
<evidence type="ECO:0000256" key="2">
    <source>
        <dbReference type="ARBA" id="ARBA00022741"/>
    </source>
</evidence>
<feature type="chain" id="PRO_5003095841" evidence="4">
    <location>
        <begin position="21"/>
        <end position="429"/>
    </location>
</feature>
<dbReference type="PANTHER" id="PTHR30314">
    <property type="entry name" value="CELL DIVISION PROTEIN FTSZ-RELATED"/>
    <property type="match status" value="1"/>
</dbReference>
<dbReference type="EMBL" id="FN648486">
    <property type="protein sequence ID" value="CBJ25613.1"/>
    <property type="molecule type" value="Genomic_DNA"/>
</dbReference>
<dbReference type="Gene3D" id="3.40.50.1440">
    <property type="entry name" value="Tubulin/FtsZ, GTPase domain"/>
    <property type="match status" value="1"/>
</dbReference>
<dbReference type="PANTHER" id="PTHR30314:SF3">
    <property type="entry name" value="MITOCHONDRIAL DIVISION PROTEIN FSZA"/>
    <property type="match status" value="1"/>
</dbReference>
<gene>
    <name evidence="7" type="primary">FTSZ</name>
    <name evidence="7" type="ORF">Esi_0003_0323</name>
</gene>
<dbReference type="SUPFAM" id="SSF52490">
    <property type="entry name" value="Tubulin nucleotide-binding domain-like"/>
    <property type="match status" value="1"/>
</dbReference>
<dbReference type="FunFam" id="3.40.50.1440:FF:000001">
    <property type="entry name" value="Cell division protein FtsZ"/>
    <property type="match status" value="1"/>
</dbReference>
<dbReference type="GO" id="GO:0005525">
    <property type="term" value="F:GTP binding"/>
    <property type="evidence" value="ECO:0007669"/>
    <property type="project" value="UniProtKB-KW"/>
</dbReference>
<sequence length="429" mass="44056">MVWRRVRVLAVVSSLATVVAFRAEISSSSHHYNRIRTSAAVSTTSAVLRLSAPAAADVMATDDGDRTSRGWASSLPLDSVAEEEEEEEEGFYEEEALVSPVSIKVVGVGGGGGNAVDGMITTATRKLSGVEFVAMNTDTQALTKSHAEVKIALGSKVTRGLGAGGKPEVGLAAATESLPEIEKTLAGADLVFVTAGMGGGTGTGAAPVIASAAKGMGCVTVAVVTEPFGFEGRQRSRQAAAGLAELREAADTVLVVANDKLLEIVPGRMTMKDAFLVADDVLRQGVIGTSELIVRPGLINVDFADVRQVITNSGTALIGIGMGSGKTRAEDAAVGAIVSPLLEFSIDQAAGVIFNIVGGADMSLTEVNAAASIIQRNVHPDANIIIGALVDERCGKEVSVTVLATGFKGPPVLTPTKGRGPQDHSTRAR</sequence>
<dbReference type="Pfam" id="PF00091">
    <property type="entry name" value="Tubulin"/>
    <property type="match status" value="1"/>
</dbReference>
<proteinExistence type="inferred from homology"/>
<dbReference type="SMART" id="SM00864">
    <property type="entry name" value="Tubulin"/>
    <property type="match status" value="1"/>
</dbReference>
<dbReference type="GO" id="GO:0005737">
    <property type="term" value="C:cytoplasm"/>
    <property type="evidence" value="ECO:0007669"/>
    <property type="project" value="TreeGrafter"/>
</dbReference>
<dbReference type="GO" id="GO:0051301">
    <property type="term" value="P:cell division"/>
    <property type="evidence" value="ECO:0007669"/>
    <property type="project" value="TreeGrafter"/>
</dbReference>
<protein>
    <submittedName>
        <fullName evidence="7">Plastid division protein FtsZ</fullName>
    </submittedName>
</protein>
<dbReference type="InterPro" id="IPR036525">
    <property type="entry name" value="Tubulin/FtsZ_GTPase_sf"/>
</dbReference>
<keyword evidence="3" id="KW-0342">GTP-binding</keyword>
<dbReference type="EMBL" id="FN649727">
    <property type="protein sequence ID" value="CBJ25613.1"/>
    <property type="molecule type" value="Genomic_DNA"/>
</dbReference>